<keyword evidence="3" id="KW-1185">Reference proteome</keyword>
<feature type="compositionally biased region" description="Basic and acidic residues" evidence="1">
    <location>
        <begin position="60"/>
        <end position="73"/>
    </location>
</feature>
<protein>
    <submittedName>
        <fullName evidence="2">Uncharacterized protein</fullName>
    </submittedName>
</protein>
<evidence type="ECO:0000313" key="2">
    <source>
        <dbReference type="EMBL" id="GBO44599.1"/>
    </source>
</evidence>
<sequence>MPRHCINKDIFTDADFMPSYITDRPCPHSATEHTIVTAPALPPIPFPGPSGMNPTSNKSLQEKDCPSPEDARPFLKAQPGQNLQRKRKRKSAILTDTPVKKALRDEQTKAKEKKEIFLKKKGGKL</sequence>
<organism evidence="2 3">
    <name type="scientific">Araneus ventricosus</name>
    <name type="common">Orbweaver spider</name>
    <name type="synonym">Epeira ventricosa</name>
    <dbReference type="NCBI Taxonomy" id="182803"/>
    <lineage>
        <taxon>Eukaryota</taxon>
        <taxon>Metazoa</taxon>
        <taxon>Ecdysozoa</taxon>
        <taxon>Arthropoda</taxon>
        <taxon>Chelicerata</taxon>
        <taxon>Arachnida</taxon>
        <taxon>Araneae</taxon>
        <taxon>Araneomorphae</taxon>
        <taxon>Entelegynae</taxon>
        <taxon>Araneoidea</taxon>
        <taxon>Araneidae</taxon>
        <taxon>Araneus</taxon>
    </lineage>
</organism>
<accession>A0A4Y2X534</accession>
<dbReference type="EMBL" id="BGPR01071388">
    <property type="protein sequence ID" value="GBO44599.1"/>
    <property type="molecule type" value="Genomic_DNA"/>
</dbReference>
<gene>
    <name evidence="2" type="ORF">AVEN_195747_1</name>
</gene>
<feature type="region of interest" description="Disordered" evidence="1">
    <location>
        <begin position="39"/>
        <end position="111"/>
    </location>
</feature>
<dbReference type="AlphaFoldDB" id="A0A4Y2X534"/>
<dbReference type="Proteomes" id="UP000499080">
    <property type="component" value="Unassembled WGS sequence"/>
</dbReference>
<dbReference type="OrthoDB" id="6931165at2759"/>
<proteinExistence type="predicted"/>
<comment type="caution">
    <text evidence="2">The sequence shown here is derived from an EMBL/GenBank/DDBJ whole genome shotgun (WGS) entry which is preliminary data.</text>
</comment>
<evidence type="ECO:0000313" key="3">
    <source>
        <dbReference type="Proteomes" id="UP000499080"/>
    </source>
</evidence>
<evidence type="ECO:0000256" key="1">
    <source>
        <dbReference type="SAM" id="MobiDB-lite"/>
    </source>
</evidence>
<name>A0A4Y2X534_ARAVE</name>
<reference evidence="2 3" key="1">
    <citation type="journal article" date="2019" name="Sci. Rep.">
        <title>Orb-weaving spider Araneus ventricosus genome elucidates the spidroin gene catalogue.</title>
        <authorList>
            <person name="Kono N."/>
            <person name="Nakamura H."/>
            <person name="Ohtoshi R."/>
            <person name="Moran D.A.P."/>
            <person name="Shinohara A."/>
            <person name="Yoshida Y."/>
            <person name="Fujiwara M."/>
            <person name="Mori M."/>
            <person name="Tomita M."/>
            <person name="Arakawa K."/>
        </authorList>
    </citation>
    <scope>NUCLEOTIDE SEQUENCE [LARGE SCALE GENOMIC DNA]</scope>
</reference>
<feature type="compositionally biased region" description="Basic and acidic residues" evidence="1">
    <location>
        <begin position="98"/>
        <end position="111"/>
    </location>
</feature>